<dbReference type="InterPro" id="IPR011598">
    <property type="entry name" value="bHLH_dom"/>
</dbReference>
<proteinExistence type="predicted"/>
<sequence>MWNGSASPSLLLPFGDDYVKCEASNSTVGAAGGDKTLAADYDLFHYMSFSPSLQSLPSPTFFTTRSSESYLGDRSIYSGGARPAFAQLSYAQPTAATAHSVRRTATGEPAAGDGGGSCRGSKRLKIAATATTQGPRHGLKCSAKPRSQPAKATCKRSQKLGDRITALQQLVSPYGKTDTASVLHEAAACIRHLHHQIQLLTAPYPGTGSSSSASRQDAGDQDGATELRRRGLCLAPLSPAVVSLVAEAASSRRHTDVDDQKRSWFCCTQ</sequence>
<evidence type="ECO:0000313" key="8">
    <source>
        <dbReference type="Proteomes" id="UP000729402"/>
    </source>
</evidence>
<comment type="subcellular location">
    <subcellularLocation>
        <location evidence="1">Nucleus</location>
    </subcellularLocation>
</comment>
<evidence type="ECO:0000256" key="2">
    <source>
        <dbReference type="ARBA" id="ARBA00023015"/>
    </source>
</evidence>
<evidence type="ECO:0000256" key="4">
    <source>
        <dbReference type="ARBA" id="ARBA00023242"/>
    </source>
</evidence>
<dbReference type="PROSITE" id="PS50888">
    <property type="entry name" value="BHLH"/>
    <property type="match status" value="1"/>
</dbReference>
<evidence type="ECO:0000256" key="5">
    <source>
        <dbReference type="SAM" id="MobiDB-lite"/>
    </source>
</evidence>
<dbReference type="AlphaFoldDB" id="A0A8J5W401"/>
<dbReference type="CDD" id="cd11393">
    <property type="entry name" value="bHLH_AtbHLH_like"/>
    <property type="match status" value="1"/>
</dbReference>
<dbReference type="InterPro" id="IPR045239">
    <property type="entry name" value="bHLH95_bHLH"/>
</dbReference>
<dbReference type="GO" id="GO:0000978">
    <property type="term" value="F:RNA polymerase II cis-regulatory region sequence-specific DNA binding"/>
    <property type="evidence" value="ECO:0007669"/>
    <property type="project" value="TreeGrafter"/>
</dbReference>
<reference evidence="7" key="1">
    <citation type="journal article" date="2021" name="bioRxiv">
        <title>Whole Genome Assembly and Annotation of Northern Wild Rice, Zizania palustris L., Supports a Whole Genome Duplication in the Zizania Genus.</title>
        <authorList>
            <person name="Haas M."/>
            <person name="Kono T."/>
            <person name="Macchietto M."/>
            <person name="Millas R."/>
            <person name="McGilp L."/>
            <person name="Shao M."/>
            <person name="Duquette J."/>
            <person name="Hirsch C.N."/>
            <person name="Kimball J."/>
        </authorList>
    </citation>
    <scope>NUCLEOTIDE SEQUENCE</scope>
    <source>
        <tissue evidence="7">Fresh leaf tissue</tissue>
    </source>
</reference>
<dbReference type="InterPro" id="IPR045843">
    <property type="entry name" value="IND-like"/>
</dbReference>
<keyword evidence="2" id="KW-0805">Transcription regulation</keyword>
<feature type="region of interest" description="Disordered" evidence="5">
    <location>
        <begin position="97"/>
        <end position="119"/>
    </location>
</feature>
<dbReference type="GO" id="GO:0005634">
    <property type="term" value="C:nucleus"/>
    <property type="evidence" value="ECO:0007669"/>
    <property type="project" value="UniProtKB-SubCell"/>
</dbReference>
<keyword evidence="3" id="KW-0804">Transcription</keyword>
<comment type="caution">
    <text evidence="7">The sequence shown here is derived from an EMBL/GenBank/DDBJ whole genome shotgun (WGS) entry which is preliminary data.</text>
</comment>
<accession>A0A8J5W401</accession>
<keyword evidence="8" id="KW-1185">Reference proteome</keyword>
<feature type="region of interest" description="Disordered" evidence="5">
    <location>
        <begin position="135"/>
        <end position="158"/>
    </location>
</feature>
<dbReference type="EMBL" id="JAAALK010000283">
    <property type="protein sequence ID" value="KAG8074479.1"/>
    <property type="molecule type" value="Genomic_DNA"/>
</dbReference>
<protein>
    <recommendedName>
        <fullName evidence="6">BHLH domain-containing protein</fullName>
    </recommendedName>
</protein>
<gene>
    <name evidence="7" type="ORF">GUJ93_ZPchr0006g41985</name>
</gene>
<dbReference type="PANTHER" id="PTHR16223">
    <property type="entry name" value="TRANSCRIPTION FACTOR BHLH83-RELATED"/>
    <property type="match status" value="1"/>
</dbReference>
<feature type="region of interest" description="Disordered" evidence="5">
    <location>
        <begin position="202"/>
        <end position="224"/>
    </location>
</feature>
<dbReference type="GO" id="GO:0000981">
    <property type="term" value="F:DNA-binding transcription factor activity, RNA polymerase II-specific"/>
    <property type="evidence" value="ECO:0007669"/>
    <property type="project" value="TreeGrafter"/>
</dbReference>
<organism evidence="7 8">
    <name type="scientific">Zizania palustris</name>
    <name type="common">Northern wild rice</name>
    <dbReference type="NCBI Taxonomy" id="103762"/>
    <lineage>
        <taxon>Eukaryota</taxon>
        <taxon>Viridiplantae</taxon>
        <taxon>Streptophyta</taxon>
        <taxon>Embryophyta</taxon>
        <taxon>Tracheophyta</taxon>
        <taxon>Spermatophyta</taxon>
        <taxon>Magnoliopsida</taxon>
        <taxon>Liliopsida</taxon>
        <taxon>Poales</taxon>
        <taxon>Poaceae</taxon>
        <taxon>BOP clade</taxon>
        <taxon>Oryzoideae</taxon>
        <taxon>Oryzeae</taxon>
        <taxon>Zizaniinae</taxon>
        <taxon>Zizania</taxon>
    </lineage>
</organism>
<evidence type="ECO:0000259" key="6">
    <source>
        <dbReference type="PROSITE" id="PS50888"/>
    </source>
</evidence>
<evidence type="ECO:0000256" key="1">
    <source>
        <dbReference type="ARBA" id="ARBA00004123"/>
    </source>
</evidence>
<reference evidence="7" key="2">
    <citation type="submission" date="2021-02" db="EMBL/GenBank/DDBJ databases">
        <authorList>
            <person name="Kimball J.A."/>
            <person name="Haas M.W."/>
            <person name="Macchietto M."/>
            <person name="Kono T."/>
            <person name="Duquette J."/>
            <person name="Shao M."/>
        </authorList>
    </citation>
    <scope>NUCLEOTIDE SEQUENCE</scope>
    <source>
        <tissue evidence="7">Fresh leaf tissue</tissue>
    </source>
</reference>
<evidence type="ECO:0000256" key="3">
    <source>
        <dbReference type="ARBA" id="ARBA00023163"/>
    </source>
</evidence>
<dbReference type="Proteomes" id="UP000729402">
    <property type="component" value="Unassembled WGS sequence"/>
</dbReference>
<name>A0A8J5W401_ZIZPA</name>
<feature type="domain" description="BHLH" evidence="6">
    <location>
        <begin position="144"/>
        <end position="193"/>
    </location>
</feature>
<dbReference type="OrthoDB" id="1870356at2759"/>
<dbReference type="PANTHER" id="PTHR16223:SF367">
    <property type="entry name" value="OS03G0279500 PROTEIN"/>
    <property type="match status" value="1"/>
</dbReference>
<evidence type="ECO:0000313" key="7">
    <source>
        <dbReference type="EMBL" id="KAG8074479.1"/>
    </source>
</evidence>
<keyword evidence="4" id="KW-0539">Nucleus</keyword>
<dbReference type="GO" id="GO:0046983">
    <property type="term" value="F:protein dimerization activity"/>
    <property type="evidence" value="ECO:0007669"/>
    <property type="project" value="InterPro"/>
</dbReference>